<keyword evidence="1" id="KW-0472">Membrane</keyword>
<feature type="transmembrane region" description="Helical" evidence="1">
    <location>
        <begin position="69"/>
        <end position="88"/>
    </location>
</feature>
<protein>
    <submittedName>
        <fullName evidence="3">Uncharacterized protein LOC115626390</fullName>
    </submittedName>
</protein>
<keyword evidence="1" id="KW-0812">Transmembrane</keyword>
<keyword evidence="2" id="KW-1185">Reference proteome</keyword>
<sequence length="223" mass="26027">MVVIRGMYETSELFASTIGCVGLHLASINVLPMRYLPDLPSALCLFSTVVLLNYWRVQALVPLQQLWQFLLEMVAIYISCQIGMFIFWDQFCIGIECIRDYVLSTKSAVHLMKNMPRLFFCIRQDLFYILKLAIVSLFTYKALMFTQALDYIMPWRRTYHYFSSSPDNRKSTTLVKRSGRRRRDGSFTLSDLPIIPHQDLSHFVDYSNGKDKITSHHHRHIIG</sequence>
<evidence type="ECO:0000313" key="2">
    <source>
        <dbReference type="Proteomes" id="UP000504634"/>
    </source>
</evidence>
<evidence type="ECO:0000256" key="1">
    <source>
        <dbReference type="SAM" id="Phobius"/>
    </source>
</evidence>
<accession>A0A6J2TQ20</accession>
<keyword evidence="1" id="KW-1133">Transmembrane helix</keyword>
<organism evidence="2 3">
    <name type="scientific">Drosophila lebanonensis</name>
    <name type="common">Fruit fly</name>
    <name type="synonym">Scaptodrosophila lebanonensis</name>
    <dbReference type="NCBI Taxonomy" id="7225"/>
    <lineage>
        <taxon>Eukaryota</taxon>
        <taxon>Metazoa</taxon>
        <taxon>Ecdysozoa</taxon>
        <taxon>Arthropoda</taxon>
        <taxon>Hexapoda</taxon>
        <taxon>Insecta</taxon>
        <taxon>Pterygota</taxon>
        <taxon>Neoptera</taxon>
        <taxon>Endopterygota</taxon>
        <taxon>Diptera</taxon>
        <taxon>Brachycera</taxon>
        <taxon>Muscomorpha</taxon>
        <taxon>Ephydroidea</taxon>
        <taxon>Drosophilidae</taxon>
        <taxon>Scaptodrosophila</taxon>
    </lineage>
</organism>
<dbReference type="RefSeq" id="XP_030377610.1">
    <property type="nucleotide sequence ID" value="XM_030521750.1"/>
</dbReference>
<evidence type="ECO:0000313" key="3">
    <source>
        <dbReference type="RefSeq" id="XP_030377610.1"/>
    </source>
</evidence>
<feature type="transmembrane region" description="Helical" evidence="1">
    <location>
        <begin position="12"/>
        <end position="33"/>
    </location>
</feature>
<proteinExistence type="predicted"/>
<reference evidence="3" key="1">
    <citation type="submission" date="2025-08" db="UniProtKB">
        <authorList>
            <consortium name="RefSeq"/>
        </authorList>
    </citation>
    <scope>IDENTIFICATION</scope>
    <source>
        <strain evidence="3">11010-0011.00</strain>
        <tissue evidence="3">Whole body</tissue>
    </source>
</reference>
<dbReference type="OrthoDB" id="7856903at2759"/>
<name>A0A6J2TQ20_DROLE</name>
<dbReference type="GeneID" id="115626390"/>
<dbReference type="AlphaFoldDB" id="A0A6J2TQ20"/>
<gene>
    <name evidence="3" type="primary">LOC115626390</name>
</gene>
<dbReference type="Proteomes" id="UP000504634">
    <property type="component" value="Unplaced"/>
</dbReference>